<dbReference type="Proteomes" id="UP000326877">
    <property type="component" value="Unassembled WGS sequence"/>
</dbReference>
<organism evidence="2">
    <name type="scientific">Petromyces alliaceus</name>
    <name type="common">Aspergillus alliaceus</name>
    <dbReference type="NCBI Taxonomy" id="209559"/>
    <lineage>
        <taxon>Eukaryota</taxon>
        <taxon>Fungi</taxon>
        <taxon>Dikarya</taxon>
        <taxon>Ascomycota</taxon>
        <taxon>Pezizomycotina</taxon>
        <taxon>Eurotiomycetes</taxon>
        <taxon>Eurotiomycetidae</taxon>
        <taxon>Eurotiales</taxon>
        <taxon>Aspergillaceae</taxon>
        <taxon>Aspergillus</taxon>
        <taxon>Aspergillus subgen. Circumdati</taxon>
    </lineage>
</organism>
<feature type="signal peptide" evidence="1">
    <location>
        <begin position="1"/>
        <end position="17"/>
    </location>
</feature>
<accession>A0A5N7BZ50</accession>
<evidence type="ECO:0008006" key="3">
    <source>
        <dbReference type="Google" id="ProtNLM"/>
    </source>
</evidence>
<evidence type="ECO:0000313" key="2">
    <source>
        <dbReference type="EMBL" id="KAE8387121.1"/>
    </source>
</evidence>
<keyword evidence="1" id="KW-0732">Signal</keyword>
<gene>
    <name evidence="2" type="ORF">BDV23DRAFT_161782</name>
</gene>
<dbReference type="AlphaFoldDB" id="A0A5N7BZ50"/>
<protein>
    <recommendedName>
        <fullName evidence="3">Secreted protein</fullName>
    </recommendedName>
</protein>
<reference evidence="2" key="1">
    <citation type="submission" date="2019-04" db="EMBL/GenBank/DDBJ databases">
        <title>Friends and foes A comparative genomics studyof 23 Aspergillus species from section Flavi.</title>
        <authorList>
            <consortium name="DOE Joint Genome Institute"/>
            <person name="Kjaerbolling I."/>
            <person name="Vesth T."/>
            <person name="Frisvad J.C."/>
            <person name="Nybo J.L."/>
            <person name="Theobald S."/>
            <person name="Kildgaard S."/>
            <person name="Isbrandt T."/>
            <person name="Kuo A."/>
            <person name="Sato A."/>
            <person name="Lyhne E.K."/>
            <person name="Kogle M.E."/>
            <person name="Wiebenga A."/>
            <person name="Kun R.S."/>
            <person name="Lubbers R.J."/>
            <person name="Makela M.R."/>
            <person name="Barry K."/>
            <person name="Chovatia M."/>
            <person name="Clum A."/>
            <person name="Daum C."/>
            <person name="Haridas S."/>
            <person name="He G."/>
            <person name="LaButti K."/>
            <person name="Lipzen A."/>
            <person name="Mondo S."/>
            <person name="Riley R."/>
            <person name="Salamov A."/>
            <person name="Simmons B.A."/>
            <person name="Magnuson J.K."/>
            <person name="Henrissat B."/>
            <person name="Mortensen U.H."/>
            <person name="Larsen T.O."/>
            <person name="Devries R.P."/>
            <person name="Grigoriev I.V."/>
            <person name="Machida M."/>
            <person name="Baker S.E."/>
            <person name="Andersen M.R."/>
        </authorList>
    </citation>
    <scope>NUCLEOTIDE SEQUENCE [LARGE SCALE GENOMIC DNA]</scope>
    <source>
        <strain evidence="2">IBT 14317</strain>
    </source>
</reference>
<name>A0A5N7BZ50_PETAA</name>
<sequence length="76" mass="8605">MLHRGAATETLAVFSSSLLIFLSPFQEEPVGFFDMFYSFFLASGGSEGDHGEGCSLWFEETFPIFLGRHHLIHLYQ</sequence>
<evidence type="ECO:0000256" key="1">
    <source>
        <dbReference type="SAM" id="SignalP"/>
    </source>
</evidence>
<feature type="chain" id="PRO_5024842637" description="Secreted protein" evidence="1">
    <location>
        <begin position="18"/>
        <end position="76"/>
    </location>
</feature>
<dbReference type="EMBL" id="ML735298">
    <property type="protein sequence ID" value="KAE8387121.1"/>
    <property type="molecule type" value="Genomic_DNA"/>
</dbReference>
<proteinExistence type="predicted"/>